<proteinExistence type="predicted"/>
<gene>
    <name evidence="2" type="ORF">CQC16_14145</name>
    <name evidence="1" type="ORF">SF93_07025</name>
</gene>
<accession>A0A5U2ZL85</accession>
<dbReference type="EMBL" id="AAGLGJ010000009">
    <property type="protein sequence ID" value="EBP2870298.1"/>
    <property type="molecule type" value="Genomic_DNA"/>
</dbReference>
<reference evidence="2" key="2">
    <citation type="submission" date="2018-07" db="EMBL/GenBank/DDBJ databases">
        <authorList>
            <consortium name="PulseNet: The National Subtyping Network for Foodborne Disease Surveillance"/>
            <person name="Tarr C.L."/>
            <person name="Trees E."/>
            <person name="Katz L.S."/>
            <person name="Carleton-Romer H.A."/>
            <person name="Stroika S."/>
            <person name="Kucerova Z."/>
            <person name="Roache K.F."/>
            <person name="Sabol A.L."/>
            <person name="Besser J."/>
            <person name="Gerner-Smidt P."/>
        </authorList>
    </citation>
    <scope>NUCLEOTIDE SEQUENCE</scope>
    <source>
        <strain evidence="2">PNUSAS024340</strain>
    </source>
</reference>
<protein>
    <submittedName>
        <fullName evidence="1">Uncharacterized protein</fullName>
    </submittedName>
</protein>
<dbReference type="AlphaFoldDB" id="A0A5U2ZL85"/>
<organism evidence="1">
    <name type="scientific">Salmonella enterica</name>
    <name type="common">Salmonella choleraesuis</name>
    <dbReference type="NCBI Taxonomy" id="28901"/>
    <lineage>
        <taxon>Bacteria</taxon>
        <taxon>Pseudomonadati</taxon>
        <taxon>Pseudomonadota</taxon>
        <taxon>Gammaproteobacteria</taxon>
        <taxon>Enterobacterales</taxon>
        <taxon>Enterobacteriaceae</taxon>
        <taxon>Salmonella</taxon>
    </lineage>
</organism>
<reference evidence="1" key="1">
    <citation type="submission" date="2018-07" db="EMBL/GenBank/DDBJ databases">
        <authorList>
            <consortium name="GenomeTrakr network: Whole genome sequencing for foodborne pathogen traceback"/>
        </authorList>
    </citation>
    <scope>NUCLEOTIDE SEQUENCE</scope>
    <source>
        <strain evidence="1">FLUFL-635</strain>
    </source>
</reference>
<name>A0A5U2ZL85_SALER</name>
<evidence type="ECO:0000313" key="1">
    <source>
        <dbReference type="EMBL" id="EBP2870298.1"/>
    </source>
</evidence>
<sequence length="71" mass="7797">MTNNELLTKETNEIIKSALTGGTFEYLANSVAKQLPTRADGSTPSKSTVTYEEIYCAVFNMMERALTGKSE</sequence>
<evidence type="ECO:0000313" key="2">
    <source>
        <dbReference type="EMBL" id="EBT8568536.1"/>
    </source>
</evidence>
<dbReference type="EMBL" id="AAHADA010000016">
    <property type="protein sequence ID" value="EBT8568536.1"/>
    <property type="molecule type" value="Genomic_DNA"/>
</dbReference>
<comment type="caution">
    <text evidence="1">The sequence shown here is derived from an EMBL/GenBank/DDBJ whole genome shotgun (WGS) entry which is preliminary data.</text>
</comment>